<dbReference type="InterPro" id="IPR051217">
    <property type="entry name" value="Insect_Cuticle_Struc_Prot"/>
</dbReference>
<keyword evidence="2" id="KW-0732">Signal</keyword>
<proteinExistence type="predicted"/>
<name>A0A7R8ZMJ5_9CRUS</name>
<evidence type="ECO:0000313" key="3">
    <source>
        <dbReference type="EMBL" id="CAD7230101.1"/>
    </source>
</evidence>
<dbReference type="PRINTS" id="PR00947">
    <property type="entry name" value="CUTICLE"/>
</dbReference>
<dbReference type="Pfam" id="PF00379">
    <property type="entry name" value="Chitin_bind_4"/>
    <property type="match status" value="1"/>
</dbReference>
<reference evidence="3" key="1">
    <citation type="submission" date="2020-11" db="EMBL/GenBank/DDBJ databases">
        <authorList>
            <person name="Tran Van P."/>
        </authorList>
    </citation>
    <scope>NUCLEOTIDE SEQUENCE</scope>
</reference>
<evidence type="ECO:0000256" key="1">
    <source>
        <dbReference type="SAM" id="MobiDB-lite"/>
    </source>
</evidence>
<feature type="compositionally biased region" description="Polar residues" evidence="1">
    <location>
        <begin position="224"/>
        <end position="234"/>
    </location>
</feature>
<accession>A0A7R8ZMJ5</accession>
<dbReference type="InterPro" id="IPR031311">
    <property type="entry name" value="CHIT_BIND_RR_consensus"/>
</dbReference>
<dbReference type="PANTHER" id="PTHR12236">
    <property type="entry name" value="STRUCTURAL CONTITUENT OF CUTICLE"/>
    <property type="match status" value="1"/>
</dbReference>
<feature type="signal peptide" evidence="2">
    <location>
        <begin position="1"/>
        <end position="20"/>
    </location>
</feature>
<dbReference type="GO" id="GO:0005615">
    <property type="term" value="C:extracellular space"/>
    <property type="evidence" value="ECO:0007669"/>
    <property type="project" value="TreeGrafter"/>
</dbReference>
<gene>
    <name evidence="3" type="ORF">CTOB1V02_LOCUS7964</name>
</gene>
<dbReference type="PROSITE" id="PS00233">
    <property type="entry name" value="CHIT_BIND_RR_1"/>
    <property type="match status" value="1"/>
</dbReference>
<dbReference type="EMBL" id="OB662467">
    <property type="protein sequence ID" value="CAD7230101.1"/>
    <property type="molecule type" value="Genomic_DNA"/>
</dbReference>
<dbReference type="PROSITE" id="PS51155">
    <property type="entry name" value="CHIT_BIND_RR_2"/>
    <property type="match status" value="1"/>
</dbReference>
<feature type="chain" id="PRO_5043949706" evidence="2">
    <location>
        <begin position="21"/>
        <end position="305"/>
    </location>
</feature>
<dbReference type="InterPro" id="IPR000618">
    <property type="entry name" value="Insect_cuticle"/>
</dbReference>
<dbReference type="GO" id="GO:0042302">
    <property type="term" value="F:structural constituent of cuticle"/>
    <property type="evidence" value="ECO:0007669"/>
    <property type="project" value="UniProtKB-UniRule"/>
</dbReference>
<organism evidence="3">
    <name type="scientific">Cyprideis torosa</name>
    <dbReference type="NCBI Taxonomy" id="163714"/>
    <lineage>
        <taxon>Eukaryota</taxon>
        <taxon>Metazoa</taxon>
        <taxon>Ecdysozoa</taxon>
        <taxon>Arthropoda</taxon>
        <taxon>Crustacea</taxon>
        <taxon>Oligostraca</taxon>
        <taxon>Ostracoda</taxon>
        <taxon>Podocopa</taxon>
        <taxon>Podocopida</taxon>
        <taxon>Cytherocopina</taxon>
        <taxon>Cytheroidea</taxon>
        <taxon>Cytherideidae</taxon>
        <taxon>Cyprideis</taxon>
    </lineage>
</organism>
<protein>
    <submittedName>
        <fullName evidence="3">Uncharacterized protein</fullName>
    </submittedName>
</protein>
<feature type="region of interest" description="Disordered" evidence="1">
    <location>
        <begin position="214"/>
        <end position="235"/>
    </location>
</feature>
<dbReference type="PANTHER" id="PTHR12236:SF79">
    <property type="entry name" value="CUTICULAR PROTEIN 50CB-RELATED"/>
    <property type="match status" value="1"/>
</dbReference>
<dbReference type="GO" id="GO:0031012">
    <property type="term" value="C:extracellular matrix"/>
    <property type="evidence" value="ECO:0007669"/>
    <property type="project" value="TreeGrafter"/>
</dbReference>
<dbReference type="AlphaFoldDB" id="A0A7R8ZMJ5"/>
<dbReference type="OrthoDB" id="6365089at2759"/>
<feature type="region of interest" description="Disordered" evidence="1">
    <location>
        <begin position="265"/>
        <end position="305"/>
    </location>
</feature>
<evidence type="ECO:0000256" key="2">
    <source>
        <dbReference type="SAM" id="SignalP"/>
    </source>
</evidence>
<feature type="region of interest" description="Disordered" evidence="1">
    <location>
        <begin position="102"/>
        <end position="131"/>
    </location>
</feature>
<sequence>MLLFVIVCGVVFALGGKVHADTGYDDHLEDVPQYAYGYQVKDDYTGNYFTQKESRDGYATQGEYSVQLPDGRLQIVRYVADENGYRAEVSYEGTAHYPDVHGKGSYSHHKPVYKPPPSYLPRRKNTYDYDEPSYKPKVTYKEPAYIPKKIYDEPAYNPKETYDGSRYIPEKSYIPRKTYEEPTYIPSYKEKPSYSTRHLPTYRQAYNRPTTEYQPKKYSAHKAPSTSRHFSSPSYRRGTYKSAYSYLPSYAPRAEYNDVQYDHVPSYSNHRPTYIRPSFRRTKKPVYSQSYAPGHQAYSPRSYHV</sequence>